<evidence type="ECO:0000313" key="2">
    <source>
        <dbReference type="Proteomes" id="UP000799755"/>
    </source>
</evidence>
<dbReference type="Proteomes" id="UP000799755">
    <property type="component" value="Unassembled WGS sequence"/>
</dbReference>
<reference evidence="1" key="1">
    <citation type="journal article" date="2020" name="Stud. Mycol.">
        <title>101 Dothideomycetes genomes: a test case for predicting lifestyles and emergence of pathogens.</title>
        <authorList>
            <person name="Haridas S."/>
            <person name="Albert R."/>
            <person name="Binder M."/>
            <person name="Bloem J."/>
            <person name="Labutti K."/>
            <person name="Salamov A."/>
            <person name="Andreopoulos B."/>
            <person name="Baker S."/>
            <person name="Barry K."/>
            <person name="Bills G."/>
            <person name="Bluhm B."/>
            <person name="Cannon C."/>
            <person name="Castanera R."/>
            <person name="Culley D."/>
            <person name="Daum C."/>
            <person name="Ezra D."/>
            <person name="Gonzalez J."/>
            <person name="Henrissat B."/>
            <person name="Kuo A."/>
            <person name="Liang C."/>
            <person name="Lipzen A."/>
            <person name="Lutzoni F."/>
            <person name="Magnuson J."/>
            <person name="Mondo S."/>
            <person name="Nolan M."/>
            <person name="Ohm R."/>
            <person name="Pangilinan J."/>
            <person name="Park H.-J."/>
            <person name="Ramirez L."/>
            <person name="Alfaro M."/>
            <person name="Sun H."/>
            <person name="Tritt A."/>
            <person name="Yoshinaga Y."/>
            <person name="Zwiers L.-H."/>
            <person name="Turgeon B."/>
            <person name="Goodwin S."/>
            <person name="Spatafora J."/>
            <person name="Crous P."/>
            <person name="Grigoriev I."/>
        </authorList>
    </citation>
    <scope>NUCLEOTIDE SEQUENCE</scope>
    <source>
        <strain evidence="1">ATCC 200398</strain>
    </source>
</reference>
<accession>A0ACB6R8E3</accession>
<organism evidence="1 2">
    <name type="scientific">Lindgomyces ingoldianus</name>
    <dbReference type="NCBI Taxonomy" id="673940"/>
    <lineage>
        <taxon>Eukaryota</taxon>
        <taxon>Fungi</taxon>
        <taxon>Dikarya</taxon>
        <taxon>Ascomycota</taxon>
        <taxon>Pezizomycotina</taxon>
        <taxon>Dothideomycetes</taxon>
        <taxon>Pleosporomycetidae</taxon>
        <taxon>Pleosporales</taxon>
        <taxon>Lindgomycetaceae</taxon>
        <taxon>Lindgomyces</taxon>
    </lineage>
</organism>
<sequence length="789" mass="89168">MALAPAKLSPTRAENINQLCYLCKSIKFQLHFKDDCAKKLCPINLWYSLIVPEPITVHSDVFPHHIDFSTLRTSAESGCHLCTLFLSSLARESSQPKPHFNASRFPGSQISLVYGATMTGKSELLHVIYQDKSAELDIVSIPLTLAATKDLFTLFVAVSHTSRKFPSAPSPPILAGYPLLEYQPNDEFEILHVWNRSKPLWLARHCTDADKPIGWIKPKHHRTLKDHPSLKITRQPPVWEFCRIARRERAYLDVIPDSEGIVSQIQAWVGVCESSHRPCYREAEPKLPPRVIDVGAFGQFKEPVLIETNGERGKYLALSYRWGKANTLCTTTNKLAKHLSAIPLSSMPQTMQDAVIVTRKLGHRYLWIDALCILQDSNEDWEYHASQMHIIFANAWLVVSADAAGSCSSGFLTPRNTLEVASCEHPSLFLDSSARPKKVICPRIPHAQDAINQSVLSTRGWILQERLLARRIIHWTQYEVSWACNELEASERQPAGIISSADDREPRVVADWRDLRHTVQLASPTRRHAGASFRCPKNSFYKLAHLIPEVNVDACWYQLVEEYSRRILTRPEDKLPAISGLVRSFRKQLPYRTRYVAGMWSHDLPQALLWRRDLTSSTQNFIHSSEEYIAPSFSWASCPAPVKYMPRYSSRNSRFPTQVLGFHTTLRGTDELGMISSGWLKLRGPTVSFSTLHAGCPQPPLVSDHQTGLFLDSPSSIALPSSDILVLSVRNGRGRSGSSSPSPFGRYACILLAPVGEKRQYKRVGYYEPEPYLYQSSMKRWHVTVLTIV</sequence>
<name>A0ACB6R8E3_9PLEO</name>
<keyword evidence="2" id="KW-1185">Reference proteome</keyword>
<comment type="caution">
    <text evidence="1">The sequence shown here is derived from an EMBL/GenBank/DDBJ whole genome shotgun (WGS) entry which is preliminary data.</text>
</comment>
<evidence type="ECO:0000313" key="1">
    <source>
        <dbReference type="EMBL" id="KAF2475524.1"/>
    </source>
</evidence>
<protein>
    <submittedName>
        <fullName evidence="1">HET-domain-containing protein</fullName>
    </submittedName>
</protein>
<gene>
    <name evidence="1" type="ORF">BDR25DRAFT_103422</name>
</gene>
<proteinExistence type="predicted"/>
<dbReference type="EMBL" id="MU003496">
    <property type="protein sequence ID" value="KAF2475524.1"/>
    <property type="molecule type" value="Genomic_DNA"/>
</dbReference>